<dbReference type="EMBL" id="JBEZFP010000029">
    <property type="protein sequence ID" value="MEU8134594.1"/>
    <property type="molecule type" value="Genomic_DNA"/>
</dbReference>
<dbReference type="Proteomes" id="UP001551482">
    <property type="component" value="Unassembled WGS sequence"/>
</dbReference>
<name>A0ABV3DFR7_9ACTN</name>
<evidence type="ECO:0000313" key="3">
    <source>
        <dbReference type="Proteomes" id="UP001551482"/>
    </source>
</evidence>
<evidence type="ECO:0000256" key="1">
    <source>
        <dbReference type="SAM" id="MobiDB-lite"/>
    </source>
</evidence>
<evidence type="ECO:0000313" key="2">
    <source>
        <dbReference type="EMBL" id="MEU8134594.1"/>
    </source>
</evidence>
<organism evidence="2 3">
    <name type="scientific">Streptodolium elevatio</name>
    <dbReference type="NCBI Taxonomy" id="3157996"/>
    <lineage>
        <taxon>Bacteria</taxon>
        <taxon>Bacillati</taxon>
        <taxon>Actinomycetota</taxon>
        <taxon>Actinomycetes</taxon>
        <taxon>Kitasatosporales</taxon>
        <taxon>Streptomycetaceae</taxon>
        <taxon>Streptodolium</taxon>
    </lineage>
</organism>
<reference evidence="2 3" key="1">
    <citation type="submission" date="2024-06" db="EMBL/GenBank/DDBJ databases">
        <title>The Natural Products Discovery Center: Release of the First 8490 Sequenced Strains for Exploring Actinobacteria Biosynthetic Diversity.</title>
        <authorList>
            <person name="Kalkreuter E."/>
            <person name="Kautsar S.A."/>
            <person name="Yang D."/>
            <person name="Bader C.D."/>
            <person name="Teijaro C.N."/>
            <person name="Fluegel L."/>
            <person name="Davis C.M."/>
            <person name="Simpson J.R."/>
            <person name="Lauterbach L."/>
            <person name="Steele A.D."/>
            <person name="Gui C."/>
            <person name="Meng S."/>
            <person name="Li G."/>
            <person name="Viehrig K."/>
            <person name="Ye F."/>
            <person name="Su P."/>
            <person name="Kiefer A.F."/>
            <person name="Nichols A."/>
            <person name="Cepeda A.J."/>
            <person name="Yan W."/>
            <person name="Fan B."/>
            <person name="Jiang Y."/>
            <person name="Adhikari A."/>
            <person name="Zheng C.-J."/>
            <person name="Schuster L."/>
            <person name="Cowan T.M."/>
            <person name="Smanski M.J."/>
            <person name="Chevrette M.G."/>
            <person name="De Carvalho L.P.S."/>
            <person name="Shen B."/>
        </authorList>
    </citation>
    <scope>NUCLEOTIDE SEQUENCE [LARGE SCALE GENOMIC DNA]</scope>
    <source>
        <strain evidence="2 3">NPDC048946</strain>
    </source>
</reference>
<dbReference type="RefSeq" id="WP_358353380.1">
    <property type="nucleotide sequence ID" value="NZ_JBEZFP010000029.1"/>
</dbReference>
<gene>
    <name evidence="2" type="ORF">AB0C36_13895</name>
</gene>
<feature type="region of interest" description="Disordered" evidence="1">
    <location>
        <begin position="1"/>
        <end position="26"/>
    </location>
</feature>
<feature type="compositionally biased region" description="Basic and acidic residues" evidence="1">
    <location>
        <begin position="7"/>
        <end position="26"/>
    </location>
</feature>
<sequence length="140" mass="15721">MTAPAGDGREDIGEAEVRDDVRGAELPDQGRELLAVSVRSEDGTTVDWPSVPGLYRLLDRIGAEGDTFLVVERIPDDEQYYVQTRRDEGEPYVVEYREGSAKTHFQADVESTADVLAVFVGWARGEEGWKGAHNWRRLRL</sequence>
<proteinExistence type="predicted"/>
<keyword evidence="3" id="KW-1185">Reference proteome</keyword>
<accession>A0ABV3DFR7</accession>
<comment type="caution">
    <text evidence="2">The sequence shown here is derived from an EMBL/GenBank/DDBJ whole genome shotgun (WGS) entry which is preliminary data.</text>
</comment>
<protein>
    <submittedName>
        <fullName evidence="2">Uncharacterized protein</fullName>
    </submittedName>
</protein>